<dbReference type="SUPFAM" id="SSF51905">
    <property type="entry name" value="FAD/NAD(P)-binding domain"/>
    <property type="match status" value="1"/>
</dbReference>
<comment type="caution">
    <text evidence="4">The sequence shown here is derived from an EMBL/GenBank/DDBJ whole genome shotgun (WGS) entry which is preliminary data.</text>
</comment>
<evidence type="ECO:0000256" key="2">
    <source>
        <dbReference type="SAM" id="Phobius"/>
    </source>
</evidence>
<keyword evidence="2" id="KW-1133">Transmembrane helix</keyword>
<dbReference type="RefSeq" id="WP_246953548.1">
    <property type="nucleotide sequence ID" value="NZ_JALKII010000011.1"/>
</dbReference>
<dbReference type="InterPro" id="IPR036188">
    <property type="entry name" value="FAD/NAD-bd_sf"/>
</dbReference>
<accession>A0ABT0EA19</accession>
<name>A0ABT0EA19_9GAMM</name>
<evidence type="ECO:0000256" key="1">
    <source>
        <dbReference type="ARBA" id="ARBA00023002"/>
    </source>
</evidence>
<dbReference type="Pfam" id="PF01266">
    <property type="entry name" value="DAO"/>
    <property type="match status" value="1"/>
</dbReference>
<evidence type="ECO:0000313" key="4">
    <source>
        <dbReference type="EMBL" id="MCK0538693.1"/>
    </source>
</evidence>
<keyword evidence="1" id="KW-0560">Oxidoreductase</keyword>
<feature type="transmembrane region" description="Helical" evidence="2">
    <location>
        <begin position="7"/>
        <end position="26"/>
    </location>
</feature>
<reference evidence="4" key="1">
    <citation type="submission" date="2022-04" db="EMBL/GenBank/DDBJ databases">
        <title>Alcanivorax sp. CY1518 draft genome sequence.</title>
        <authorList>
            <person name="Zhao G."/>
            <person name="An M."/>
        </authorList>
    </citation>
    <scope>NUCLEOTIDE SEQUENCE</scope>
    <source>
        <strain evidence="4">CY1518</strain>
    </source>
</reference>
<keyword evidence="2" id="KW-0812">Transmembrane</keyword>
<keyword evidence="5" id="KW-1185">Reference proteome</keyword>
<dbReference type="Gene3D" id="3.30.9.10">
    <property type="entry name" value="D-Amino Acid Oxidase, subunit A, domain 2"/>
    <property type="match status" value="1"/>
</dbReference>
<dbReference type="PANTHER" id="PTHR13847">
    <property type="entry name" value="SARCOSINE DEHYDROGENASE-RELATED"/>
    <property type="match status" value="1"/>
</dbReference>
<gene>
    <name evidence="4" type="ORF">MU846_13340</name>
</gene>
<organism evidence="4 5">
    <name type="scientific">Alcanivorax quisquiliarum</name>
    <dbReference type="NCBI Taxonomy" id="2933565"/>
    <lineage>
        <taxon>Bacteria</taxon>
        <taxon>Pseudomonadati</taxon>
        <taxon>Pseudomonadota</taxon>
        <taxon>Gammaproteobacteria</taxon>
        <taxon>Oceanospirillales</taxon>
        <taxon>Alcanivoracaceae</taxon>
        <taxon>Alcanivorax</taxon>
    </lineage>
</organism>
<protein>
    <submittedName>
        <fullName evidence="4">FAD-dependent oxidoreductase</fullName>
    </submittedName>
</protein>
<keyword evidence="2" id="KW-0472">Membrane</keyword>
<dbReference type="Proteomes" id="UP001165524">
    <property type="component" value="Unassembled WGS sequence"/>
</dbReference>
<dbReference type="PANTHER" id="PTHR13847:SF289">
    <property type="entry name" value="GLYCINE OXIDASE"/>
    <property type="match status" value="1"/>
</dbReference>
<evidence type="ECO:0000313" key="5">
    <source>
        <dbReference type="Proteomes" id="UP001165524"/>
    </source>
</evidence>
<sequence>MTDASEAIIPLDIAIFGGGIAGLWLANLLRQRGFSCVVLEAGTLGGGQTLLSQGILHGGLKYALGGTLSSESEAIAGMPDRWRASLAGKGDLDLTGVRVLSPTQHLWSAGSLASRFTTFFASRMLRGRIEKLKFDAYPSALHDKAFRGSVYRLDDLVVDTESLVETLATPIQTCCLHADLAQTRLHWSPTGLERIDLPEVSLAPRYTILAAGNGNAALLNEAHAQHLATDIEAQNRPLHMPMVRHRMPHRLYAHCIGASNKPRLTVTTHDLGDGSLVWYLGGDLAERGVAQSEPELIASTREELRDLFPWLDFSTADFATLRVDRAEPRQSGLLKPDNAYAAMRQRLLVTWPTKLTLTPDLGDRVLALLDQVQPRHPQPTLPETLPRAQPGRSAWHPIFETHHA</sequence>
<dbReference type="InterPro" id="IPR006076">
    <property type="entry name" value="FAD-dep_OxRdtase"/>
</dbReference>
<proteinExistence type="predicted"/>
<evidence type="ECO:0000259" key="3">
    <source>
        <dbReference type="Pfam" id="PF01266"/>
    </source>
</evidence>
<dbReference type="EMBL" id="JALKII010000011">
    <property type="protein sequence ID" value="MCK0538693.1"/>
    <property type="molecule type" value="Genomic_DNA"/>
</dbReference>
<feature type="domain" description="FAD dependent oxidoreductase" evidence="3">
    <location>
        <begin position="12"/>
        <end position="311"/>
    </location>
</feature>
<dbReference type="Gene3D" id="3.50.50.60">
    <property type="entry name" value="FAD/NAD(P)-binding domain"/>
    <property type="match status" value="1"/>
</dbReference>